<evidence type="ECO:0000256" key="4">
    <source>
        <dbReference type="ARBA" id="ARBA00022840"/>
    </source>
</evidence>
<keyword evidence="4" id="KW-0067">ATP-binding</keyword>
<comment type="similarity">
    <text evidence="1">Belongs to the ABC transporter superfamily.</text>
</comment>
<dbReference type="EMBL" id="VFOS01000003">
    <property type="protein sequence ID" value="TQL58641.1"/>
    <property type="molecule type" value="Genomic_DNA"/>
</dbReference>
<keyword evidence="3" id="KW-0547">Nucleotide-binding</keyword>
<proteinExistence type="inferred from homology"/>
<keyword evidence="2" id="KW-0813">Transport</keyword>
<dbReference type="InterPro" id="IPR003439">
    <property type="entry name" value="ABC_transporter-like_ATP-bd"/>
</dbReference>
<dbReference type="InterPro" id="IPR003593">
    <property type="entry name" value="AAA+_ATPase"/>
</dbReference>
<evidence type="ECO:0000259" key="5">
    <source>
        <dbReference type="PROSITE" id="PS50893"/>
    </source>
</evidence>
<sequence length="238" mass="24736">MPICTLCDVRVRLGAFELGPITHTLSRGVTSLLGANGAGKTTLMQTIVGSRKPSGGSVSVGEGTNATVGFLPQDFAAPGHVRVTDYLRFIAWARSSRKSAISAGRVAEALERVNLADKGHERIAHLSGGMVRRVGIAPALLTNSDVVILDEPTVGLDPINRAEVRALIHEIGTDSAVLVSTHLSEDIADFSAGVLVLDEGRVLFDGTVAGLVATSGADAVSGPGVEHAFVELVQGQRK</sequence>
<organism evidence="6 7">
    <name type="scientific">Rarobacter faecitabidus</name>
    <dbReference type="NCBI Taxonomy" id="13243"/>
    <lineage>
        <taxon>Bacteria</taxon>
        <taxon>Bacillati</taxon>
        <taxon>Actinomycetota</taxon>
        <taxon>Actinomycetes</taxon>
        <taxon>Micrococcales</taxon>
        <taxon>Rarobacteraceae</taxon>
        <taxon>Rarobacter</taxon>
    </lineage>
</organism>
<dbReference type="AlphaFoldDB" id="A0A542ZEB8"/>
<dbReference type="PROSITE" id="PS50893">
    <property type="entry name" value="ABC_TRANSPORTER_2"/>
    <property type="match status" value="1"/>
</dbReference>
<dbReference type="SMART" id="SM00382">
    <property type="entry name" value="AAA"/>
    <property type="match status" value="1"/>
</dbReference>
<protein>
    <submittedName>
        <fullName evidence="6">ABC transporter family protein</fullName>
    </submittedName>
</protein>
<dbReference type="Gene3D" id="3.40.50.300">
    <property type="entry name" value="P-loop containing nucleotide triphosphate hydrolases"/>
    <property type="match status" value="1"/>
</dbReference>
<reference evidence="6 7" key="1">
    <citation type="submission" date="2019-06" db="EMBL/GenBank/DDBJ databases">
        <title>Sequencing the genomes of 1000 actinobacteria strains.</title>
        <authorList>
            <person name="Klenk H.-P."/>
        </authorList>
    </citation>
    <scope>NUCLEOTIDE SEQUENCE [LARGE SCALE GENOMIC DNA]</scope>
    <source>
        <strain evidence="6 7">DSM 4813</strain>
    </source>
</reference>
<evidence type="ECO:0000256" key="2">
    <source>
        <dbReference type="ARBA" id="ARBA00022448"/>
    </source>
</evidence>
<keyword evidence="7" id="KW-1185">Reference proteome</keyword>
<dbReference type="SUPFAM" id="SSF52540">
    <property type="entry name" value="P-loop containing nucleoside triphosphate hydrolases"/>
    <property type="match status" value="1"/>
</dbReference>
<dbReference type="PANTHER" id="PTHR43335:SF2">
    <property type="entry name" value="ABC TRANSPORTER, ATP-BINDING PROTEIN"/>
    <property type="match status" value="1"/>
</dbReference>
<feature type="domain" description="ABC transporter" evidence="5">
    <location>
        <begin position="1"/>
        <end position="224"/>
    </location>
</feature>
<evidence type="ECO:0000313" key="7">
    <source>
        <dbReference type="Proteomes" id="UP000315389"/>
    </source>
</evidence>
<dbReference type="GO" id="GO:0016887">
    <property type="term" value="F:ATP hydrolysis activity"/>
    <property type="evidence" value="ECO:0007669"/>
    <property type="project" value="InterPro"/>
</dbReference>
<evidence type="ECO:0000256" key="1">
    <source>
        <dbReference type="ARBA" id="ARBA00005417"/>
    </source>
</evidence>
<gene>
    <name evidence="6" type="ORF">FB461_2059</name>
</gene>
<evidence type="ECO:0000256" key="3">
    <source>
        <dbReference type="ARBA" id="ARBA00022741"/>
    </source>
</evidence>
<evidence type="ECO:0000313" key="6">
    <source>
        <dbReference type="EMBL" id="TQL58641.1"/>
    </source>
</evidence>
<dbReference type="InterPro" id="IPR027417">
    <property type="entry name" value="P-loop_NTPase"/>
</dbReference>
<name>A0A542ZEB8_RARFA</name>
<comment type="caution">
    <text evidence="6">The sequence shown here is derived from an EMBL/GenBank/DDBJ whole genome shotgun (WGS) entry which is preliminary data.</text>
</comment>
<dbReference type="PANTHER" id="PTHR43335">
    <property type="entry name" value="ABC TRANSPORTER, ATP-BINDING PROTEIN"/>
    <property type="match status" value="1"/>
</dbReference>
<dbReference type="Proteomes" id="UP000315389">
    <property type="component" value="Unassembled WGS sequence"/>
</dbReference>
<dbReference type="GO" id="GO:0005524">
    <property type="term" value="F:ATP binding"/>
    <property type="evidence" value="ECO:0007669"/>
    <property type="project" value="UniProtKB-KW"/>
</dbReference>
<dbReference type="Pfam" id="PF00005">
    <property type="entry name" value="ABC_tran"/>
    <property type="match status" value="1"/>
</dbReference>
<accession>A0A542ZEB8</accession>